<proteinExistence type="inferred from homology"/>
<dbReference type="Pfam" id="PF01593">
    <property type="entry name" value="Amino_oxidase"/>
    <property type="match status" value="1"/>
</dbReference>
<sequence length="576" mass="62718">MAVPRRWASATAKKSKIYDAVVIGAGINGLVASAYLARAGLKVAIAERRSIVGGTAVTEEVVPGYRFSRGVDVVGLLRPQIIADMNLENRGVKFLKRNPFSLTPLLDGSRYLMLGQDVDFNETQIAQYSRKDAEAYKDFLRRMTRLVHAVSPVVDSAPVDFFSGGFHAPLAMRDKVDSLLSASKFAFRLSALGSQSVNLYELFTAPLSRILKREFETEPLCTAIARPALVASMTAPSMPGTGALLLRHMLGGENNNNRGQWSFVEGGVGKLSQAVAEAATEFGSELMLSQSVSKLLVDDGKAVGVKLENGDELRSSTVVSSVDPWRTFVDLCPEDSLPDDFVRNIKSLDYSSGVFKLNVALKGLPSLKAIPRKDSDVRPEHKCTLYLGADCLEDMDHAFYDASVNVRPSSRPLLVVTIPSAMDPSLAPPGHAVAGIIVQHAPYSLPWSNESFKEQYVNKIFSGIEDYMPGFKELVVGYEALSPHDIERVFGVHHGNMNHCALTVDQLYYLRPAKQFSRYRSPLSQLYICGSGTHPGGGASGAPGRNCAQIMLQDIKGRSEGEALQRGLQSFESPKK</sequence>
<gene>
    <name evidence="8" type="ORF">RMAR00112_LOCUS29171</name>
</gene>
<feature type="domain" description="Amine oxidase" evidence="7">
    <location>
        <begin position="29"/>
        <end position="542"/>
    </location>
</feature>
<dbReference type="Gene3D" id="3.50.50.60">
    <property type="entry name" value="FAD/NAD(P)-binding domain"/>
    <property type="match status" value="2"/>
</dbReference>
<comment type="similarity">
    <text evidence="3">Belongs to the carotenoid/retinoid oxidoreductase family.</text>
</comment>
<comment type="subunit">
    <text evidence="5">Interacts with COX5B; this interaction may contribute to localize PYROXD2 to the inner face of the inner mitochondrial membrane.</text>
</comment>
<dbReference type="GO" id="GO:0005759">
    <property type="term" value="C:mitochondrial matrix"/>
    <property type="evidence" value="ECO:0007669"/>
    <property type="project" value="UniProtKB-SubCell"/>
</dbReference>
<dbReference type="GO" id="GO:0007264">
    <property type="term" value="P:small GTPase-mediated signal transduction"/>
    <property type="evidence" value="ECO:0007669"/>
    <property type="project" value="InterPro"/>
</dbReference>
<comment type="function">
    <text evidence="4">Probable oxidoreductase that may play a role as regulator of mitochondrial function.</text>
</comment>
<dbReference type="SUPFAM" id="SSF51905">
    <property type="entry name" value="FAD/NAD(P)-binding domain"/>
    <property type="match status" value="1"/>
</dbReference>
<evidence type="ECO:0000256" key="5">
    <source>
        <dbReference type="ARBA" id="ARBA00038825"/>
    </source>
</evidence>
<evidence type="ECO:0000256" key="4">
    <source>
        <dbReference type="ARBA" id="ARBA00037217"/>
    </source>
</evidence>
<evidence type="ECO:0000256" key="1">
    <source>
        <dbReference type="ARBA" id="ARBA00004305"/>
    </source>
</evidence>
<comment type="similarity">
    <text evidence="2">Belongs to the Rab GDI family.</text>
</comment>
<dbReference type="PANTHER" id="PTHR10668">
    <property type="entry name" value="PHYTOENE DEHYDROGENASE"/>
    <property type="match status" value="1"/>
</dbReference>
<dbReference type="InterPro" id="IPR018203">
    <property type="entry name" value="GDP_dissociation_inhibitor"/>
</dbReference>
<evidence type="ECO:0000259" key="7">
    <source>
        <dbReference type="Pfam" id="PF01593"/>
    </source>
</evidence>
<dbReference type="GO" id="GO:0016491">
    <property type="term" value="F:oxidoreductase activity"/>
    <property type="evidence" value="ECO:0007669"/>
    <property type="project" value="InterPro"/>
</dbReference>
<evidence type="ECO:0000256" key="2">
    <source>
        <dbReference type="ARBA" id="ARBA00005593"/>
    </source>
</evidence>
<name>A0A7S3A5K7_9RHOD</name>
<protein>
    <recommendedName>
        <fullName evidence="6">Pyridine nucleotide-disulfide oxidoreductase domain-containing protein 2</fullName>
    </recommendedName>
</protein>
<dbReference type="GO" id="GO:0005092">
    <property type="term" value="F:GDP-dissociation inhibitor activity"/>
    <property type="evidence" value="ECO:0007669"/>
    <property type="project" value="InterPro"/>
</dbReference>
<accession>A0A7S3A5K7</accession>
<dbReference type="InterPro" id="IPR002937">
    <property type="entry name" value="Amino_oxidase"/>
</dbReference>
<dbReference type="PRINTS" id="PR00891">
    <property type="entry name" value="RABGDIREP"/>
</dbReference>
<evidence type="ECO:0000256" key="3">
    <source>
        <dbReference type="ARBA" id="ARBA00006046"/>
    </source>
</evidence>
<reference evidence="8" key="1">
    <citation type="submission" date="2021-01" db="EMBL/GenBank/DDBJ databases">
        <authorList>
            <person name="Corre E."/>
            <person name="Pelletier E."/>
            <person name="Niang G."/>
            <person name="Scheremetjew M."/>
            <person name="Finn R."/>
            <person name="Kale V."/>
            <person name="Holt S."/>
            <person name="Cochrane G."/>
            <person name="Meng A."/>
            <person name="Brown T."/>
            <person name="Cohen L."/>
        </authorList>
    </citation>
    <scope>NUCLEOTIDE SEQUENCE</scope>
    <source>
        <strain evidence="8">CCMP 769</strain>
    </source>
</reference>
<comment type="subcellular location">
    <subcellularLocation>
        <location evidence="1">Mitochondrion matrix</location>
    </subcellularLocation>
</comment>
<evidence type="ECO:0000256" key="6">
    <source>
        <dbReference type="ARBA" id="ARBA00040298"/>
    </source>
</evidence>
<organism evidence="8">
    <name type="scientific">Rhodosorus marinus</name>
    <dbReference type="NCBI Taxonomy" id="101924"/>
    <lineage>
        <taxon>Eukaryota</taxon>
        <taxon>Rhodophyta</taxon>
        <taxon>Stylonematophyceae</taxon>
        <taxon>Stylonematales</taxon>
        <taxon>Stylonemataceae</taxon>
        <taxon>Rhodosorus</taxon>
    </lineage>
</organism>
<dbReference type="AlphaFoldDB" id="A0A7S3A5K7"/>
<dbReference type="PANTHER" id="PTHR10668:SF103">
    <property type="entry name" value="PYRIDINE NUCLEOTIDE-DISULFIDE OXIDOREDUCTASE DOMAIN-CONTAINING PROTEIN 2"/>
    <property type="match status" value="1"/>
</dbReference>
<dbReference type="InterPro" id="IPR036188">
    <property type="entry name" value="FAD/NAD-bd_sf"/>
</dbReference>
<dbReference type="EMBL" id="HBHW01037941">
    <property type="protein sequence ID" value="CAE0061105.1"/>
    <property type="molecule type" value="Transcribed_RNA"/>
</dbReference>
<evidence type="ECO:0000313" key="8">
    <source>
        <dbReference type="EMBL" id="CAE0061105.1"/>
    </source>
</evidence>